<gene>
    <name evidence="1" type="ORF">MPNT_80007</name>
</gene>
<organism evidence="1 2">
    <name type="scientific">Candidatus Methylacidithermus pantelleriae</name>
    <dbReference type="NCBI Taxonomy" id="2744239"/>
    <lineage>
        <taxon>Bacteria</taxon>
        <taxon>Pseudomonadati</taxon>
        <taxon>Verrucomicrobiota</taxon>
        <taxon>Methylacidiphilae</taxon>
        <taxon>Methylacidiphilales</taxon>
        <taxon>Methylacidiphilaceae</taxon>
        <taxon>Candidatus Methylacidithermus</taxon>
    </lineage>
</organism>
<protein>
    <submittedName>
        <fullName evidence="1">Uncharacterized protein</fullName>
    </submittedName>
</protein>
<accession>A0A8J2BQX7</accession>
<dbReference type="EMBL" id="CAJNOB010000070">
    <property type="protein sequence ID" value="CAF0704882.1"/>
    <property type="molecule type" value="Genomic_DNA"/>
</dbReference>
<dbReference type="AlphaFoldDB" id="A0A8J2BQX7"/>
<sequence length="131" mass="14351">MMAQVGFCSCRSRGDRSRPGRHVCDRCDQSRASSWHPLLPGGRPRALAPRGLGLSKRPWVWEAVAPTCDAGHVTFALPASNRTKHLCSIWPALGNRLKAVHAAHLRLKANGFLPGLCRRERGNGPLPELCL</sequence>
<evidence type="ECO:0000313" key="2">
    <source>
        <dbReference type="Proteomes" id="UP000663859"/>
    </source>
</evidence>
<comment type="caution">
    <text evidence="1">The sequence shown here is derived from an EMBL/GenBank/DDBJ whole genome shotgun (WGS) entry which is preliminary data.</text>
</comment>
<evidence type="ECO:0000313" key="1">
    <source>
        <dbReference type="EMBL" id="CAF0704882.1"/>
    </source>
</evidence>
<dbReference type="Proteomes" id="UP000663859">
    <property type="component" value="Unassembled WGS sequence"/>
</dbReference>
<reference evidence="1" key="1">
    <citation type="submission" date="2021-02" db="EMBL/GenBank/DDBJ databases">
        <authorList>
            <person name="Cremers G."/>
            <person name="Picone N."/>
        </authorList>
    </citation>
    <scope>NUCLEOTIDE SEQUENCE</scope>
    <source>
        <strain evidence="1">PQ17</strain>
    </source>
</reference>
<name>A0A8J2BQX7_9BACT</name>
<proteinExistence type="predicted"/>
<keyword evidence="2" id="KW-1185">Reference proteome</keyword>